<sequence>MLGRIICLFFLIGYPNAHGKSELPESPNCGHQIVDSGMELRATAREGEFPWTVQLKYEGKSPYRCVGSLINDRYVLTSAVCVTTKNQLPTGALLGVHVLGEGEHSEEFGIERLIPYESFRTGSNNFDDDIALIKLNDTVKYSDYIKPICLPAKGESLVQPEDKVIMTGWGRDVDNQEVKTKKVVIRRVITNEACELQFSKHNVHIGEGFICTDGLKGYKDYICSGNAGAPIVAKSGGTWYQEGIVSIGSKCGVDFPDANTRVSKYVTWINKQLAQSTD</sequence>
<evidence type="ECO:0000259" key="4">
    <source>
        <dbReference type="PROSITE" id="PS50240"/>
    </source>
</evidence>
<accession>A0A1Y1M969</accession>
<dbReference type="InterPro" id="IPR001314">
    <property type="entry name" value="Peptidase_S1A"/>
</dbReference>
<dbReference type="PROSITE" id="PS50240">
    <property type="entry name" value="TRYPSIN_DOM"/>
    <property type="match status" value="1"/>
</dbReference>
<dbReference type="GO" id="GO:0004252">
    <property type="term" value="F:serine-type endopeptidase activity"/>
    <property type="evidence" value="ECO:0007669"/>
    <property type="project" value="InterPro"/>
</dbReference>
<dbReference type="Pfam" id="PF00089">
    <property type="entry name" value="Trypsin"/>
    <property type="match status" value="1"/>
</dbReference>
<dbReference type="InterPro" id="IPR043504">
    <property type="entry name" value="Peptidase_S1_PA_chymotrypsin"/>
</dbReference>
<dbReference type="EMBL" id="GEZM01039876">
    <property type="protein sequence ID" value="JAV81130.1"/>
    <property type="molecule type" value="Transcribed_RNA"/>
</dbReference>
<dbReference type="InterPro" id="IPR001254">
    <property type="entry name" value="Trypsin_dom"/>
</dbReference>
<feature type="chain" id="PRO_5013027996" description="Peptidase S1 domain-containing protein" evidence="3">
    <location>
        <begin position="20"/>
        <end position="278"/>
    </location>
</feature>
<feature type="signal peptide" evidence="3">
    <location>
        <begin position="1"/>
        <end position="19"/>
    </location>
</feature>
<dbReference type="SMART" id="SM00020">
    <property type="entry name" value="Tryp_SPc"/>
    <property type="match status" value="1"/>
</dbReference>
<proteinExistence type="inferred from homology"/>
<keyword evidence="3" id="KW-0732">Signal</keyword>
<protein>
    <recommendedName>
        <fullName evidence="4">Peptidase S1 domain-containing protein</fullName>
    </recommendedName>
</protein>
<reference evidence="5" key="1">
    <citation type="journal article" date="2016" name="Sci. Rep.">
        <title>Molecular characterization of firefly nuptial gifts: a multi-omics approach sheds light on postcopulatory sexual selection.</title>
        <authorList>
            <person name="Al-Wathiqui N."/>
            <person name="Fallon T.R."/>
            <person name="South A."/>
            <person name="Weng J.K."/>
            <person name="Lewis S.M."/>
        </authorList>
    </citation>
    <scope>NUCLEOTIDE SEQUENCE</scope>
</reference>
<dbReference type="InterPro" id="IPR051487">
    <property type="entry name" value="Ser/Thr_Proteases_Immune/Dev"/>
</dbReference>
<evidence type="ECO:0000256" key="3">
    <source>
        <dbReference type="SAM" id="SignalP"/>
    </source>
</evidence>
<keyword evidence="1" id="KW-1015">Disulfide bond</keyword>
<dbReference type="SUPFAM" id="SSF50494">
    <property type="entry name" value="Trypsin-like serine proteases"/>
    <property type="match status" value="1"/>
</dbReference>
<feature type="domain" description="Peptidase S1" evidence="4">
    <location>
        <begin position="34"/>
        <end position="274"/>
    </location>
</feature>
<dbReference type="GO" id="GO:0006508">
    <property type="term" value="P:proteolysis"/>
    <property type="evidence" value="ECO:0007669"/>
    <property type="project" value="InterPro"/>
</dbReference>
<dbReference type="PANTHER" id="PTHR24256">
    <property type="entry name" value="TRYPTASE-RELATED"/>
    <property type="match status" value="1"/>
</dbReference>
<organism evidence="5">
    <name type="scientific">Photinus pyralis</name>
    <name type="common">Common eastern firefly</name>
    <name type="synonym">Lampyris pyralis</name>
    <dbReference type="NCBI Taxonomy" id="7054"/>
    <lineage>
        <taxon>Eukaryota</taxon>
        <taxon>Metazoa</taxon>
        <taxon>Ecdysozoa</taxon>
        <taxon>Arthropoda</taxon>
        <taxon>Hexapoda</taxon>
        <taxon>Insecta</taxon>
        <taxon>Pterygota</taxon>
        <taxon>Neoptera</taxon>
        <taxon>Endopterygota</taxon>
        <taxon>Coleoptera</taxon>
        <taxon>Polyphaga</taxon>
        <taxon>Elateriformia</taxon>
        <taxon>Elateroidea</taxon>
        <taxon>Lampyridae</taxon>
        <taxon>Lampyrinae</taxon>
        <taxon>Photinus</taxon>
    </lineage>
</organism>
<name>A0A1Y1M969_PHOPY</name>
<evidence type="ECO:0000313" key="5">
    <source>
        <dbReference type="EMBL" id="JAV81130.1"/>
    </source>
</evidence>
<dbReference type="PRINTS" id="PR00722">
    <property type="entry name" value="CHYMOTRYPSIN"/>
</dbReference>
<dbReference type="Gene3D" id="2.40.10.10">
    <property type="entry name" value="Trypsin-like serine proteases"/>
    <property type="match status" value="1"/>
</dbReference>
<dbReference type="FunFam" id="2.40.10.10:FF:000068">
    <property type="entry name" value="transmembrane protease serine 2"/>
    <property type="match status" value="1"/>
</dbReference>
<dbReference type="InterPro" id="IPR009003">
    <property type="entry name" value="Peptidase_S1_PA"/>
</dbReference>
<comment type="similarity">
    <text evidence="2">Belongs to the peptidase S1 family. CLIP subfamily.</text>
</comment>
<evidence type="ECO:0000256" key="1">
    <source>
        <dbReference type="ARBA" id="ARBA00023157"/>
    </source>
</evidence>
<dbReference type="CDD" id="cd00190">
    <property type="entry name" value="Tryp_SPc"/>
    <property type="match status" value="1"/>
</dbReference>
<dbReference type="AlphaFoldDB" id="A0A1Y1M969"/>
<evidence type="ECO:0000256" key="2">
    <source>
        <dbReference type="ARBA" id="ARBA00024195"/>
    </source>
</evidence>